<organism evidence="2 3">
    <name type="scientific">Lipotes vexillifer</name>
    <name type="common">Yangtze river dolphin</name>
    <dbReference type="NCBI Taxonomy" id="118797"/>
    <lineage>
        <taxon>Eukaryota</taxon>
        <taxon>Metazoa</taxon>
        <taxon>Chordata</taxon>
        <taxon>Craniata</taxon>
        <taxon>Vertebrata</taxon>
        <taxon>Euteleostomi</taxon>
        <taxon>Mammalia</taxon>
        <taxon>Eutheria</taxon>
        <taxon>Laurasiatheria</taxon>
        <taxon>Artiodactyla</taxon>
        <taxon>Whippomorpha</taxon>
        <taxon>Cetacea</taxon>
        <taxon>Odontoceti</taxon>
        <taxon>Lipotidae</taxon>
        <taxon>Lipotes</taxon>
    </lineage>
</organism>
<evidence type="ECO:0000313" key="3">
    <source>
        <dbReference type="RefSeq" id="XP_007458377.1"/>
    </source>
</evidence>
<dbReference type="RefSeq" id="XP_007458377.1">
    <property type="nucleotide sequence ID" value="XM_007458315.1"/>
</dbReference>
<feature type="compositionally biased region" description="Low complexity" evidence="1">
    <location>
        <begin position="36"/>
        <end position="48"/>
    </location>
</feature>
<evidence type="ECO:0000256" key="1">
    <source>
        <dbReference type="SAM" id="MobiDB-lite"/>
    </source>
</evidence>
<feature type="region of interest" description="Disordered" evidence="1">
    <location>
        <begin position="1"/>
        <end position="99"/>
    </location>
</feature>
<evidence type="ECO:0000313" key="2">
    <source>
        <dbReference type="Proteomes" id="UP000265300"/>
    </source>
</evidence>
<dbReference type="Proteomes" id="UP000265300">
    <property type="component" value="Unplaced"/>
</dbReference>
<dbReference type="AlphaFoldDB" id="A0A340XE37"/>
<accession>A0A340XE37</accession>
<protein>
    <submittedName>
        <fullName evidence="3">Mucin-19-like</fullName>
    </submittedName>
</protein>
<dbReference type="KEGG" id="lve:103075649"/>
<sequence length="207" mass="20096">MGLAPVAARARRRPLGLPLRAARRRAAPGRPPSAPRRPAAARPTLAGASHFGGSSACSGCAPPSRSSRDACSLAQAPGLRDPGVPAPGPALVPARAPPRCAAAACAAPSSRAGGYVPAAGRTVRSAGAAGSGLRGAATEPGQRVAASGRRAGGAGGGGEEGEGGSARRAKEEGASERAAEGGRPTSSATIIHLKQVQQLSSCPAAKS</sequence>
<dbReference type="GeneID" id="103075649"/>
<name>A0A340XE37_LIPVE</name>
<proteinExistence type="predicted"/>
<feature type="region of interest" description="Disordered" evidence="1">
    <location>
        <begin position="126"/>
        <end position="188"/>
    </location>
</feature>
<feature type="compositionally biased region" description="Basic and acidic residues" evidence="1">
    <location>
        <begin position="168"/>
        <end position="180"/>
    </location>
</feature>
<gene>
    <name evidence="3" type="primary">LOC103075649</name>
</gene>
<keyword evidence="2" id="KW-1185">Reference proteome</keyword>
<dbReference type="InParanoid" id="A0A340XE37"/>
<reference evidence="3" key="1">
    <citation type="submission" date="2025-08" db="UniProtKB">
        <authorList>
            <consortium name="RefSeq"/>
        </authorList>
    </citation>
    <scope>IDENTIFICATION</scope>
</reference>